<protein>
    <recommendedName>
        <fullName evidence="3">DUF3606 domain-containing protein</fullName>
    </recommendedName>
</protein>
<evidence type="ECO:0000313" key="1">
    <source>
        <dbReference type="EMBL" id="OLS59236.1"/>
    </source>
</evidence>
<evidence type="ECO:0008006" key="3">
    <source>
        <dbReference type="Google" id="ProtNLM"/>
    </source>
</evidence>
<dbReference type="Pfam" id="PF12244">
    <property type="entry name" value="DUF3606"/>
    <property type="match status" value="1"/>
</dbReference>
<reference evidence="1 2" key="1">
    <citation type="submission" date="2016-10" db="EMBL/GenBank/DDBJ databases">
        <title>Genome Sequence of Pseudomonas putida GM4FR.</title>
        <authorList>
            <person name="Poehlein A."/>
            <person name="Wemheuer F."/>
            <person name="Hollensteiner J."/>
            <person name="Wemheuer B."/>
        </authorList>
    </citation>
    <scope>NUCLEOTIDE SEQUENCE [LARGE SCALE GENOMIC DNA]</scope>
    <source>
        <strain evidence="1 2">GM4FR</strain>
    </source>
</reference>
<name>A0A1Q9QVQ5_PSEPU</name>
<comment type="caution">
    <text evidence="1">The sequence shown here is derived from an EMBL/GenBank/DDBJ whole genome shotgun (WGS) entry which is preliminary data.</text>
</comment>
<gene>
    <name evidence="1" type="ORF">PSEMO_57450</name>
</gene>
<organism evidence="1 2">
    <name type="scientific">Pseudomonas putida</name>
    <name type="common">Arthrobacter siderocapsulatus</name>
    <dbReference type="NCBI Taxonomy" id="303"/>
    <lineage>
        <taxon>Bacteria</taxon>
        <taxon>Pseudomonadati</taxon>
        <taxon>Pseudomonadota</taxon>
        <taxon>Gammaproteobacteria</taxon>
        <taxon>Pseudomonadales</taxon>
        <taxon>Pseudomonadaceae</taxon>
        <taxon>Pseudomonas</taxon>
    </lineage>
</organism>
<accession>A0A1Q9QVQ5</accession>
<evidence type="ECO:0000313" key="2">
    <source>
        <dbReference type="Proteomes" id="UP000186736"/>
    </source>
</evidence>
<dbReference type="OrthoDB" id="7030114at2"/>
<dbReference type="AlphaFoldDB" id="A0A1Q9QVQ5"/>
<dbReference type="Proteomes" id="UP000186736">
    <property type="component" value="Unassembled WGS sequence"/>
</dbReference>
<dbReference type="EMBL" id="MKZO01000073">
    <property type="protein sequence ID" value="OLS59236.1"/>
    <property type="molecule type" value="Genomic_DNA"/>
</dbReference>
<proteinExistence type="predicted"/>
<sequence>MADDLTNRGPQDRSRINLSESWEVQYWTKKFGVTEQQLRDAVKAVGSSADAVQKKLGK</sequence>
<dbReference type="InterPro" id="IPR022037">
    <property type="entry name" value="DUF3606"/>
</dbReference>
<dbReference type="RefSeq" id="WP_075806333.1">
    <property type="nucleotide sequence ID" value="NZ_MKZO01000073.1"/>
</dbReference>